<evidence type="ECO:0000259" key="4">
    <source>
        <dbReference type="Pfam" id="PF00082"/>
    </source>
</evidence>
<dbReference type="SUPFAM" id="SSF52743">
    <property type="entry name" value="Subtilisin-like"/>
    <property type="match status" value="1"/>
</dbReference>
<evidence type="ECO:0000256" key="3">
    <source>
        <dbReference type="PROSITE-ProRule" id="PRU01240"/>
    </source>
</evidence>
<dbReference type="PANTHER" id="PTHR10795">
    <property type="entry name" value="PROPROTEIN CONVERTASE SUBTILISIN/KEXIN"/>
    <property type="match status" value="1"/>
</dbReference>
<evidence type="ECO:0000313" key="5">
    <source>
        <dbReference type="EMBL" id="RVW56671.1"/>
    </source>
</evidence>
<gene>
    <name evidence="5" type="primary">SBT4.3_2</name>
    <name evidence="5" type="ORF">CK203_075111</name>
</gene>
<reference evidence="5 6" key="1">
    <citation type="journal article" date="2018" name="PLoS Genet.">
        <title>Population sequencing reveals clonal diversity and ancestral inbreeding in the grapevine cultivar Chardonnay.</title>
        <authorList>
            <person name="Roach M.J."/>
            <person name="Johnson D.L."/>
            <person name="Bohlmann J."/>
            <person name="van Vuuren H.J."/>
            <person name="Jones S.J."/>
            <person name="Pretorius I.S."/>
            <person name="Schmidt S.A."/>
            <person name="Borneman A.R."/>
        </authorList>
    </citation>
    <scope>NUCLEOTIDE SEQUENCE [LARGE SCALE GENOMIC DNA]</scope>
    <source>
        <strain evidence="6">cv. Chardonnay</strain>
        <tissue evidence="5">Leaf</tissue>
    </source>
</reference>
<dbReference type="Gene3D" id="3.40.50.200">
    <property type="entry name" value="Peptidase S8/S53 domain"/>
    <property type="match status" value="1"/>
</dbReference>
<protein>
    <submittedName>
        <fullName evidence="5">Subtilisin-like protease SBT4.3</fullName>
    </submittedName>
</protein>
<name>A0A438F9R7_VITVI</name>
<dbReference type="InterPro" id="IPR036852">
    <property type="entry name" value="Peptidase_S8/S53_dom_sf"/>
</dbReference>
<dbReference type="GO" id="GO:0006508">
    <property type="term" value="P:proteolysis"/>
    <property type="evidence" value="ECO:0007669"/>
    <property type="project" value="UniProtKB-KW"/>
</dbReference>
<feature type="domain" description="Peptidase S8/S53" evidence="4">
    <location>
        <begin position="73"/>
        <end position="130"/>
    </location>
</feature>
<accession>A0A438F9R7</accession>
<dbReference type="GO" id="GO:0004252">
    <property type="term" value="F:serine-type endopeptidase activity"/>
    <property type="evidence" value="ECO:0007669"/>
    <property type="project" value="InterPro"/>
</dbReference>
<keyword evidence="2" id="KW-0732">Signal</keyword>
<comment type="caution">
    <text evidence="5">The sequence shown here is derived from an EMBL/GenBank/DDBJ whole genome shotgun (WGS) entry which is preliminary data.</text>
</comment>
<dbReference type="PROSITE" id="PS51892">
    <property type="entry name" value="SUBTILASE"/>
    <property type="match status" value="1"/>
</dbReference>
<keyword evidence="5" id="KW-0645">Protease</keyword>
<evidence type="ECO:0000256" key="2">
    <source>
        <dbReference type="ARBA" id="ARBA00022729"/>
    </source>
</evidence>
<dbReference type="AlphaFoldDB" id="A0A438F9R7"/>
<dbReference type="InterPro" id="IPR045051">
    <property type="entry name" value="SBT"/>
</dbReference>
<dbReference type="Pfam" id="PF00082">
    <property type="entry name" value="Peptidase_S8"/>
    <property type="match status" value="1"/>
</dbReference>
<comment type="caution">
    <text evidence="3">Lacks conserved residue(s) required for the propagation of feature annotation.</text>
</comment>
<dbReference type="Proteomes" id="UP000288805">
    <property type="component" value="Unassembled WGS sequence"/>
</dbReference>
<proteinExistence type="inferred from homology"/>
<comment type="similarity">
    <text evidence="1 3">Belongs to the peptidase S8 family.</text>
</comment>
<sequence>MLLVAEMSALNSSQSSAKVQWGEKILLCDSTYGDDNAHWASAAGTIKLDSTGVASIIPLPTIALNQNDLEILQSYYSSTKTSMSCPHVAGIAAYVKSVHPAWSASTIQFALMTTARPMEVSTNLLGVLGFGSGHVDPVKATSLGLVYETSTDDYTQMLCNMGYNTTLVRRISGDNVE</sequence>
<keyword evidence="5" id="KW-0378">Hydrolase</keyword>
<evidence type="ECO:0000256" key="1">
    <source>
        <dbReference type="ARBA" id="ARBA00011073"/>
    </source>
</evidence>
<dbReference type="EMBL" id="QGNW01001073">
    <property type="protein sequence ID" value="RVW56671.1"/>
    <property type="molecule type" value="Genomic_DNA"/>
</dbReference>
<dbReference type="InterPro" id="IPR000209">
    <property type="entry name" value="Peptidase_S8/S53_dom"/>
</dbReference>
<organism evidence="5 6">
    <name type="scientific">Vitis vinifera</name>
    <name type="common">Grape</name>
    <dbReference type="NCBI Taxonomy" id="29760"/>
    <lineage>
        <taxon>Eukaryota</taxon>
        <taxon>Viridiplantae</taxon>
        <taxon>Streptophyta</taxon>
        <taxon>Embryophyta</taxon>
        <taxon>Tracheophyta</taxon>
        <taxon>Spermatophyta</taxon>
        <taxon>Magnoliopsida</taxon>
        <taxon>eudicotyledons</taxon>
        <taxon>Gunneridae</taxon>
        <taxon>Pentapetalae</taxon>
        <taxon>rosids</taxon>
        <taxon>Vitales</taxon>
        <taxon>Vitaceae</taxon>
        <taxon>Viteae</taxon>
        <taxon>Vitis</taxon>
    </lineage>
</organism>
<evidence type="ECO:0000313" key="6">
    <source>
        <dbReference type="Proteomes" id="UP000288805"/>
    </source>
</evidence>